<keyword evidence="11" id="KW-0067">ATP-binding</keyword>
<reference evidence="16" key="1">
    <citation type="journal article" date="2020" name="mSystems">
        <title>Genome- and Community-Level Interaction Insights into Carbon Utilization and Element Cycling Functions of Hydrothermarchaeota in Hydrothermal Sediment.</title>
        <authorList>
            <person name="Zhou Z."/>
            <person name="Liu Y."/>
            <person name="Xu W."/>
            <person name="Pan J."/>
            <person name="Luo Z.H."/>
            <person name="Li M."/>
        </authorList>
    </citation>
    <scope>NUCLEOTIDE SEQUENCE [LARGE SCALE GENOMIC DNA]</scope>
    <source>
        <strain evidence="16">SpSt-556</strain>
    </source>
</reference>
<evidence type="ECO:0000256" key="4">
    <source>
        <dbReference type="ARBA" id="ARBA00007837"/>
    </source>
</evidence>
<evidence type="ECO:0000313" key="16">
    <source>
        <dbReference type="EMBL" id="HGS87550.1"/>
    </source>
</evidence>
<dbReference type="EMBL" id="DSXR01000079">
    <property type="protein sequence ID" value="HGS87550.1"/>
    <property type="molecule type" value="Genomic_DNA"/>
</dbReference>
<comment type="cofactor">
    <cofactor evidence="1">
        <name>Mg(2+)</name>
        <dbReference type="ChEBI" id="CHEBI:18420"/>
    </cofactor>
</comment>
<dbReference type="EC" id="2.7.9.2" evidence="5"/>
<evidence type="ECO:0000256" key="1">
    <source>
        <dbReference type="ARBA" id="ARBA00001946"/>
    </source>
</evidence>
<protein>
    <recommendedName>
        <fullName evidence="6">Phosphoenolpyruvate synthase</fullName>
        <ecNumber evidence="5">2.7.9.2</ecNumber>
    </recommendedName>
    <alternativeName>
        <fullName evidence="13">Pyruvate, water dikinase</fullName>
    </alternativeName>
</protein>
<evidence type="ECO:0000256" key="9">
    <source>
        <dbReference type="ARBA" id="ARBA00022741"/>
    </source>
</evidence>
<evidence type="ECO:0000256" key="3">
    <source>
        <dbReference type="ARBA" id="ARBA00004742"/>
    </source>
</evidence>
<evidence type="ECO:0000256" key="14">
    <source>
        <dbReference type="ARBA" id="ARBA00047700"/>
    </source>
</evidence>
<organism evidence="16">
    <name type="scientific">Bellilinea caldifistulae</name>
    <dbReference type="NCBI Taxonomy" id="360411"/>
    <lineage>
        <taxon>Bacteria</taxon>
        <taxon>Bacillati</taxon>
        <taxon>Chloroflexota</taxon>
        <taxon>Anaerolineae</taxon>
        <taxon>Anaerolineales</taxon>
        <taxon>Anaerolineaceae</taxon>
        <taxon>Bellilinea</taxon>
    </lineage>
</organism>
<comment type="caution">
    <text evidence="16">The sequence shown here is derived from an EMBL/GenBank/DDBJ whole genome shotgun (WGS) entry which is preliminary data.</text>
</comment>
<keyword evidence="10" id="KW-0418">Kinase</keyword>
<dbReference type="AlphaFoldDB" id="A0A7C4Q3P5"/>
<dbReference type="SUPFAM" id="SSF56059">
    <property type="entry name" value="Glutathione synthetase ATP-binding domain-like"/>
    <property type="match status" value="1"/>
</dbReference>
<dbReference type="Pfam" id="PF01326">
    <property type="entry name" value="PPDK_N"/>
    <property type="match status" value="1"/>
</dbReference>
<name>A0A7C4Q3P5_9CHLR</name>
<comment type="function">
    <text evidence="2">Catalyzes the phosphorylation of pyruvate to phosphoenolpyruvate.</text>
</comment>
<feature type="domain" description="Pyruvate phosphate dikinase AMP/ATP-binding" evidence="15">
    <location>
        <begin position="202"/>
        <end position="583"/>
    </location>
</feature>
<dbReference type="InterPro" id="IPR013815">
    <property type="entry name" value="ATP_grasp_subdomain_1"/>
</dbReference>
<accession>A0A7C4Q3P5</accession>
<keyword evidence="8" id="KW-0479">Metal-binding</keyword>
<dbReference type="InterPro" id="IPR006319">
    <property type="entry name" value="PEP_synth"/>
</dbReference>
<keyword evidence="9" id="KW-0547">Nucleotide-binding</keyword>
<dbReference type="GO" id="GO:0046872">
    <property type="term" value="F:metal ion binding"/>
    <property type="evidence" value="ECO:0007669"/>
    <property type="project" value="UniProtKB-KW"/>
</dbReference>
<comment type="pathway">
    <text evidence="3">Carbohydrate biosynthesis; gluconeogenesis.</text>
</comment>
<dbReference type="InterPro" id="IPR002192">
    <property type="entry name" value="PPDK_AMP/ATP-bd"/>
</dbReference>
<evidence type="ECO:0000256" key="2">
    <source>
        <dbReference type="ARBA" id="ARBA00002988"/>
    </source>
</evidence>
<gene>
    <name evidence="16" type="ORF">ENT17_08010</name>
</gene>
<dbReference type="GO" id="GO:0008986">
    <property type="term" value="F:pyruvate, water dikinase activity"/>
    <property type="evidence" value="ECO:0007669"/>
    <property type="project" value="UniProtKB-EC"/>
</dbReference>
<evidence type="ECO:0000259" key="15">
    <source>
        <dbReference type="Pfam" id="PF01326"/>
    </source>
</evidence>
<evidence type="ECO:0000256" key="13">
    <source>
        <dbReference type="ARBA" id="ARBA00033470"/>
    </source>
</evidence>
<proteinExistence type="inferred from homology"/>
<evidence type="ECO:0000256" key="5">
    <source>
        <dbReference type="ARBA" id="ARBA00011996"/>
    </source>
</evidence>
<evidence type="ECO:0000256" key="11">
    <source>
        <dbReference type="ARBA" id="ARBA00022840"/>
    </source>
</evidence>
<dbReference type="PANTHER" id="PTHR43030:SF1">
    <property type="entry name" value="PHOSPHOENOLPYRUVATE SYNTHASE"/>
    <property type="match status" value="1"/>
</dbReference>
<evidence type="ECO:0000256" key="12">
    <source>
        <dbReference type="ARBA" id="ARBA00022842"/>
    </source>
</evidence>
<comment type="catalytic activity">
    <reaction evidence="14">
        <text>pyruvate + ATP + H2O = phosphoenolpyruvate + AMP + phosphate + 2 H(+)</text>
        <dbReference type="Rhea" id="RHEA:11364"/>
        <dbReference type="ChEBI" id="CHEBI:15361"/>
        <dbReference type="ChEBI" id="CHEBI:15377"/>
        <dbReference type="ChEBI" id="CHEBI:15378"/>
        <dbReference type="ChEBI" id="CHEBI:30616"/>
        <dbReference type="ChEBI" id="CHEBI:43474"/>
        <dbReference type="ChEBI" id="CHEBI:58702"/>
        <dbReference type="ChEBI" id="CHEBI:456215"/>
        <dbReference type="EC" id="2.7.9.2"/>
    </reaction>
</comment>
<evidence type="ECO:0000256" key="7">
    <source>
        <dbReference type="ARBA" id="ARBA00022679"/>
    </source>
</evidence>
<dbReference type="PANTHER" id="PTHR43030">
    <property type="entry name" value="PHOSPHOENOLPYRUVATE SYNTHASE"/>
    <property type="match status" value="1"/>
</dbReference>
<comment type="similarity">
    <text evidence="4">Belongs to the PEP-utilizing enzyme family.</text>
</comment>
<sequence>MSVIPPESSKILEIHLLLAQYPLLASPIRRRMREELFQRGIISPERFEQEIREKAIESQKREGLGDDQRPEDSEQWELRYHRIRRILTDFYFAYNLPIELLHKIVDDVLADRGGERPPVGSEISLRFNPELAPLEMVLRQAEAYEALPPEQRAQVQHHLEELRVVLLKSLLSDQLGFIRIAKRWFTAADFGEIIRRRIGSGKIGGKAAGMLLAYKILQAAAPHIAGRITLPRSYFIGADVFYDFLALNDLEYVNQKYKSEEQIRQEYPFIQEKYASGRFPEEIAEQLRDLLREVGNTPLIVRSSSLLEDNFGASFAGKYLSVFCPNQGTLKENLRDLTLAIRRAYASIYNPDALSYRRRMGLLDYDERMAILIQEVQGQAYGGYYFPSAAGVAYSFSPIVWNPRLRREEGFARLVIGLGTRAVERTPNDYPRLIGLSHPTLRPEVTPQAIRQYSQHFMDVIDLQHNTLVSLPVQQVLGADFPALRWVISVDDGETIRPPLTLGLSLQSQQFVVTFERLLQTDFVLLLKTILSQLAEEYHSPVDVEFALTIQPGEGGKPDLTFHLLQCRPHHSWNADRMVHLPEHLQPADILLVSNRMVPLGVVEGIEYIVFVDPEKYYRLPSAHDYSETARRIAQLNQALAGKNFILIGPGRWGSTDFMQGVPITYADIFNTRALVELTSRKGGYASEPSYGTHFFQDLVESGIFPLAVSAEEKEDFLNVSFLQQATDQRSVWIADQSPALECIKVIHIPAERPGQLLEIRMDGNKGMGYFKPVT</sequence>
<evidence type="ECO:0000256" key="8">
    <source>
        <dbReference type="ARBA" id="ARBA00022723"/>
    </source>
</evidence>
<evidence type="ECO:0000256" key="10">
    <source>
        <dbReference type="ARBA" id="ARBA00022777"/>
    </source>
</evidence>
<dbReference type="GO" id="GO:0005524">
    <property type="term" value="F:ATP binding"/>
    <property type="evidence" value="ECO:0007669"/>
    <property type="project" value="UniProtKB-KW"/>
</dbReference>
<evidence type="ECO:0000256" key="6">
    <source>
        <dbReference type="ARBA" id="ARBA00021623"/>
    </source>
</evidence>
<keyword evidence="7" id="KW-0808">Transferase</keyword>
<keyword evidence="12" id="KW-0460">Magnesium</keyword>
<dbReference type="Gene3D" id="3.30.1490.20">
    <property type="entry name" value="ATP-grasp fold, A domain"/>
    <property type="match status" value="1"/>
</dbReference>